<evidence type="ECO:0000256" key="8">
    <source>
        <dbReference type="ARBA" id="ARBA00023054"/>
    </source>
</evidence>
<dbReference type="SUPFAM" id="SSF52540">
    <property type="entry name" value="P-loop containing nucleoside triphosphate hydrolases"/>
    <property type="match status" value="2"/>
</dbReference>
<evidence type="ECO:0000256" key="1">
    <source>
        <dbReference type="ARBA" id="ARBA00004123"/>
    </source>
</evidence>
<dbReference type="GO" id="GO:0000724">
    <property type="term" value="P:double-strand break repair via homologous recombination"/>
    <property type="evidence" value="ECO:0007669"/>
    <property type="project" value="TreeGrafter"/>
</dbReference>
<feature type="domain" description="RecF/RecN/SMC N-terminal" evidence="14">
    <location>
        <begin position="65"/>
        <end position="1030"/>
    </location>
</feature>
<evidence type="ECO:0000256" key="10">
    <source>
        <dbReference type="ARBA" id="ARBA00023204"/>
    </source>
</evidence>
<evidence type="ECO:0000256" key="4">
    <source>
        <dbReference type="ARBA" id="ARBA00022454"/>
    </source>
</evidence>
<comment type="subcellular location">
    <subcellularLocation>
        <location evidence="2">Chromosome</location>
    </subcellularLocation>
    <subcellularLocation>
        <location evidence="1">Nucleus</location>
    </subcellularLocation>
</comment>
<dbReference type="InterPro" id="IPR003395">
    <property type="entry name" value="RecF/RecN/SMC_N"/>
</dbReference>
<dbReference type="EMBL" id="KZ454990">
    <property type="protein sequence ID" value="PKI84171.1"/>
    <property type="molecule type" value="Genomic_DNA"/>
</dbReference>
<protein>
    <submittedName>
        <fullName evidence="15">Smc6p</fullName>
    </submittedName>
</protein>
<organism evidence="15 16">
    <name type="scientific">Malassezia vespertilionis</name>
    <dbReference type="NCBI Taxonomy" id="2020962"/>
    <lineage>
        <taxon>Eukaryota</taxon>
        <taxon>Fungi</taxon>
        <taxon>Dikarya</taxon>
        <taxon>Basidiomycota</taxon>
        <taxon>Ustilaginomycotina</taxon>
        <taxon>Malasseziomycetes</taxon>
        <taxon>Malasseziales</taxon>
        <taxon>Malasseziaceae</taxon>
        <taxon>Malassezia</taxon>
    </lineage>
</organism>
<evidence type="ECO:0000256" key="13">
    <source>
        <dbReference type="SAM" id="MobiDB-lite"/>
    </source>
</evidence>
<sequence>MSKRRSEREEEDDLAFFSKHARMNTPSDDGGVNEEAAADQASNTARLAPLSPPFDPLDGSSMGIIERVDMINFMCHCNLSINLGPRMNFIIGHNGSGKSAILTALTIALGGKASTTNRGSSIRDLIREGASAAEVRVHIRNRGPDAFRPALYGAEITVERRILADGSGSWKMRGEHGKIISTKREELDAICDHANIQVDNPMNILTQDSARQFLGNAAPEEKYSFFLRGTQLTQLAQEYEMIQVNIQRMKRVLARTQEVLPDLEHEAREANARWRLVEQARREQDKLNSLKDELVWSQVIAKEQQLAQAAEDLERERTKHRALQRKQEEDRKRASALDERIASLEQRNTESSERETHLQEQRAAVMHTVKEHRNMLTSIKAQEKEVNHQAERVRQTMQHFQRQIDAESRKLEQDCRAVRQGQESRRDACIEQRIENEMLQVQCAETVEELELKQQSLGEKRSAMRAERNVMDEKAAHLQQFIRRCVDAASNRITAFGGRAMPQVLAEIDKEPRWHTKPLGPIGLHMRLRDQRWAPVMEAVLNDALNAFCVTDHHDRAMLSRILQRYDVRSQIFTAAPDLFEYVHGEPDSDILTVLRALEVDDEYIVRALITGLEIEKCALVRQRAEGDALLRRNPRNVIRCYSMDLFRLTGGARGSATQTLNRATGAPRLVTDTSVQISEARTSLEHIAAAQGAHEDQLRAMSAEERALHTQLAKKREEHAALRAAHRTLRTNIAQIEEEMREDEPANMAALEEARDDAEQEMARIVEQFKELENQKETQEDALAPHAARAENLREQIDILGSEHRDMETELQSIFSERVKLRRNDEYWTGQIQTKEAAMKAAEQAEATLASLIDEWTQQALEYCARVETRRSAEALERQIDTIERQLADAESHSDMRLEEVVLDLRTKKKAYQDAQRQIENLCATIGILDTAIHTRLEKWHYFRRIVAIRARTNFSQYLQTRGFSGSLHFDHNAQTLDLRVQTDDSARMHDKDPKSLSGGEKSFSTICLLLSLWQAIGCPIRCLDEFDIDAAKSSPDVQYVLITPQNMSNVSLGPEVQVHRMRDPERNVS</sequence>
<evidence type="ECO:0000256" key="2">
    <source>
        <dbReference type="ARBA" id="ARBA00004286"/>
    </source>
</evidence>
<dbReference type="PANTHER" id="PTHR19306">
    <property type="entry name" value="STRUCTURAL MAINTENANCE OF CHROMOSOMES 5,6 SMC5, SMC6"/>
    <property type="match status" value="1"/>
</dbReference>
<dbReference type="Gene3D" id="3.40.50.300">
    <property type="entry name" value="P-loop containing nucleotide triphosphate hydrolases"/>
    <property type="match status" value="2"/>
</dbReference>
<keyword evidence="9" id="KW-0233">DNA recombination</keyword>
<feature type="region of interest" description="Disordered" evidence="13">
    <location>
        <begin position="311"/>
        <end position="357"/>
    </location>
</feature>
<feature type="coiled-coil region" evidence="12">
    <location>
        <begin position="720"/>
        <end position="811"/>
    </location>
</feature>
<evidence type="ECO:0000256" key="9">
    <source>
        <dbReference type="ARBA" id="ARBA00023172"/>
    </source>
</evidence>
<feature type="compositionally biased region" description="Basic and acidic residues" evidence="13">
    <location>
        <begin position="325"/>
        <end position="357"/>
    </location>
</feature>
<evidence type="ECO:0000256" key="11">
    <source>
        <dbReference type="ARBA" id="ARBA00023242"/>
    </source>
</evidence>
<feature type="region of interest" description="Disordered" evidence="13">
    <location>
        <begin position="1"/>
        <end position="54"/>
    </location>
</feature>
<dbReference type="Proteomes" id="UP000232875">
    <property type="component" value="Unassembled WGS sequence"/>
</dbReference>
<dbReference type="Pfam" id="PF02463">
    <property type="entry name" value="SMC_N"/>
    <property type="match status" value="1"/>
</dbReference>
<evidence type="ECO:0000256" key="7">
    <source>
        <dbReference type="ARBA" id="ARBA00022840"/>
    </source>
</evidence>
<name>A0A2N1JC83_9BASI</name>
<dbReference type="PANTHER" id="PTHR19306:SF6">
    <property type="entry name" value="STRUCTURAL MAINTENANCE OF CHROMOSOMES PROTEIN 6"/>
    <property type="match status" value="1"/>
</dbReference>
<dbReference type="GO" id="GO:0005634">
    <property type="term" value="C:nucleus"/>
    <property type="evidence" value="ECO:0007669"/>
    <property type="project" value="UniProtKB-SubCell"/>
</dbReference>
<gene>
    <name evidence="15" type="primary">SMC6</name>
    <name evidence="15" type="ORF">MVES_001947</name>
</gene>
<evidence type="ECO:0000256" key="6">
    <source>
        <dbReference type="ARBA" id="ARBA00022763"/>
    </source>
</evidence>
<reference evidence="15 16" key="1">
    <citation type="submission" date="2017-10" db="EMBL/GenBank/DDBJ databases">
        <title>A novel species of cold-tolerant Malassezia isolated from bats.</title>
        <authorList>
            <person name="Lorch J.M."/>
            <person name="Palmer J.M."/>
            <person name="Vanderwolf K.J."/>
            <person name="Schmidt K.Z."/>
            <person name="Verant M.L."/>
            <person name="Weller T.J."/>
            <person name="Blehert D.S."/>
        </authorList>
    </citation>
    <scope>NUCLEOTIDE SEQUENCE [LARGE SCALE GENOMIC DNA]</scope>
    <source>
        <strain evidence="15 16">NWHC:44797-103</strain>
    </source>
</reference>
<keyword evidence="5" id="KW-0547">Nucleotide-binding</keyword>
<proteinExistence type="inferred from homology"/>
<evidence type="ECO:0000313" key="16">
    <source>
        <dbReference type="Proteomes" id="UP000232875"/>
    </source>
</evidence>
<dbReference type="STRING" id="2020962.A0A2N1JC83"/>
<keyword evidence="11" id="KW-0539">Nucleus</keyword>
<dbReference type="GO" id="GO:0005524">
    <property type="term" value="F:ATP binding"/>
    <property type="evidence" value="ECO:0007669"/>
    <property type="project" value="UniProtKB-KW"/>
</dbReference>
<comment type="similarity">
    <text evidence="3">Belongs to the SMC family. SMC6 subfamily.</text>
</comment>
<dbReference type="GO" id="GO:0035861">
    <property type="term" value="C:site of double-strand break"/>
    <property type="evidence" value="ECO:0007669"/>
    <property type="project" value="TreeGrafter"/>
</dbReference>
<dbReference type="AlphaFoldDB" id="A0A2N1JC83"/>
<dbReference type="GO" id="GO:0030915">
    <property type="term" value="C:Smc5-Smc6 complex"/>
    <property type="evidence" value="ECO:0007669"/>
    <property type="project" value="TreeGrafter"/>
</dbReference>
<evidence type="ECO:0000256" key="3">
    <source>
        <dbReference type="ARBA" id="ARBA00006793"/>
    </source>
</evidence>
<evidence type="ECO:0000313" key="15">
    <source>
        <dbReference type="EMBL" id="PKI84171.1"/>
    </source>
</evidence>
<keyword evidence="10" id="KW-0234">DNA repair</keyword>
<accession>A0A2N1JC83</accession>
<keyword evidence="16" id="KW-1185">Reference proteome</keyword>
<dbReference type="GO" id="GO:0003684">
    <property type="term" value="F:damaged DNA binding"/>
    <property type="evidence" value="ECO:0007669"/>
    <property type="project" value="TreeGrafter"/>
</dbReference>
<feature type="coiled-coil region" evidence="12">
    <location>
        <begin position="836"/>
        <end position="926"/>
    </location>
</feature>
<keyword evidence="4" id="KW-0158">Chromosome</keyword>
<keyword evidence="7" id="KW-0067">ATP-binding</keyword>
<evidence type="ECO:0000256" key="5">
    <source>
        <dbReference type="ARBA" id="ARBA00022741"/>
    </source>
</evidence>
<keyword evidence="6" id="KW-0227">DNA damage</keyword>
<dbReference type="InterPro" id="IPR027417">
    <property type="entry name" value="P-loop_NTPase"/>
</dbReference>
<dbReference type="GO" id="GO:0003697">
    <property type="term" value="F:single-stranded DNA binding"/>
    <property type="evidence" value="ECO:0007669"/>
    <property type="project" value="TreeGrafter"/>
</dbReference>
<evidence type="ECO:0000256" key="12">
    <source>
        <dbReference type="SAM" id="Coils"/>
    </source>
</evidence>
<keyword evidence="8 12" id="KW-0175">Coiled coil</keyword>
<evidence type="ECO:0000259" key="14">
    <source>
        <dbReference type="Pfam" id="PF02463"/>
    </source>
</evidence>
<dbReference type="OrthoDB" id="10072614at2759"/>